<dbReference type="InterPro" id="IPR001064">
    <property type="entry name" value="Beta/gamma_crystallin"/>
</dbReference>
<dbReference type="Pfam" id="PF00030">
    <property type="entry name" value="Crystall"/>
    <property type="match status" value="2"/>
</dbReference>
<evidence type="ECO:0000256" key="3">
    <source>
        <dbReference type="ARBA" id="ARBA00022613"/>
    </source>
</evidence>
<dbReference type="InterPro" id="IPR011024">
    <property type="entry name" value="G_crystallin-like"/>
</dbReference>
<dbReference type="PROSITE" id="PS50915">
    <property type="entry name" value="CRYSTALLIN_BETA_GAMMA"/>
    <property type="match status" value="3"/>
</dbReference>
<protein>
    <recommendedName>
        <fullName evidence="5">Beta/gamma crystallin 'Greek key' domain-containing protein</fullName>
    </recommendedName>
</protein>
<feature type="domain" description="Beta/gamma crystallin 'Greek key'" evidence="5">
    <location>
        <begin position="46"/>
        <end position="86"/>
    </location>
</feature>
<dbReference type="Gene3D" id="2.60.20.10">
    <property type="entry name" value="Crystallins"/>
    <property type="match status" value="2"/>
</dbReference>
<dbReference type="EMBL" id="JANPWB010000005">
    <property type="protein sequence ID" value="KAJ1186766.1"/>
    <property type="molecule type" value="Genomic_DNA"/>
</dbReference>
<feature type="domain" description="Beta/gamma crystallin 'Greek key'" evidence="5">
    <location>
        <begin position="1"/>
        <end position="40"/>
    </location>
</feature>
<dbReference type="PRINTS" id="PR01367">
    <property type="entry name" value="BGCRYSTALLIN"/>
</dbReference>
<sequence length="148" mass="17558">MLYEHPSYRGFQYILGIGDYRDYQRWMGYSDSIGSCRMIPEHRGSYRIRVYERGNFGGQMMDFTDGCPNVYEQFRFNDIHSCNVQDGHWIFYEESNYGGRQYYLRPGEYRRYCDWGAMSPKIGSFRRVVDYIQSAGNESTLAMSINTQ</sequence>
<evidence type="ECO:0000259" key="5">
    <source>
        <dbReference type="PROSITE" id="PS50915"/>
    </source>
</evidence>
<evidence type="ECO:0000256" key="4">
    <source>
        <dbReference type="ARBA" id="ARBA00022737"/>
    </source>
</evidence>
<dbReference type="GO" id="GO:0005212">
    <property type="term" value="F:structural constituent of eye lens"/>
    <property type="evidence" value="ECO:0007669"/>
    <property type="project" value="UniProtKB-KW"/>
</dbReference>
<comment type="similarity">
    <text evidence="1">Belongs to the beta/gamma-crystallin family.</text>
</comment>
<evidence type="ECO:0000256" key="1">
    <source>
        <dbReference type="ARBA" id="ARBA00009646"/>
    </source>
</evidence>
<reference evidence="6" key="1">
    <citation type="journal article" date="2022" name="bioRxiv">
        <title>Sequencing and chromosome-scale assembly of the giantPleurodeles waltlgenome.</title>
        <authorList>
            <person name="Brown T."/>
            <person name="Elewa A."/>
            <person name="Iarovenko S."/>
            <person name="Subramanian E."/>
            <person name="Araus A.J."/>
            <person name="Petzold A."/>
            <person name="Susuki M."/>
            <person name="Suzuki K.-i.T."/>
            <person name="Hayashi T."/>
            <person name="Toyoda A."/>
            <person name="Oliveira C."/>
            <person name="Osipova E."/>
            <person name="Leigh N.D."/>
            <person name="Simon A."/>
            <person name="Yun M.H."/>
        </authorList>
    </citation>
    <scope>NUCLEOTIDE SEQUENCE</scope>
    <source>
        <strain evidence="6">20211129_DDA</strain>
        <tissue evidence="6">Liver</tissue>
    </source>
</reference>
<comment type="subunit">
    <text evidence="2">Monomer.</text>
</comment>
<dbReference type="FunFam" id="2.60.20.10:FF:000003">
    <property type="entry name" value="Crystallin gamma S"/>
    <property type="match status" value="1"/>
</dbReference>
<dbReference type="InterPro" id="IPR050252">
    <property type="entry name" value="Beta/Gamma-Crystallin"/>
</dbReference>
<evidence type="ECO:0000313" key="7">
    <source>
        <dbReference type="Proteomes" id="UP001066276"/>
    </source>
</evidence>
<dbReference type="GO" id="GO:0002088">
    <property type="term" value="P:lens development in camera-type eye"/>
    <property type="evidence" value="ECO:0007669"/>
    <property type="project" value="TreeGrafter"/>
</dbReference>
<keyword evidence="7" id="KW-1185">Reference proteome</keyword>
<dbReference type="SUPFAM" id="SSF49695">
    <property type="entry name" value="gamma-Crystallin-like"/>
    <property type="match status" value="1"/>
</dbReference>
<gene>
    <name evidence="6" type="ORF">NDU88_003547</name>
</gene>
<name>A0AAV7UDL2_PLEWA</name>
<evidence type="ECO:0000256" key="2">
    <source>
        <dbReference type="ARBA" id="ARBA00011245"/>
    </source>
</evidence>
<dbReference type="PANTHER" id="PTHR11818:SF138">
    <property type="entry name" value="CRYSTALLIN GAMMA A GENE 6"/>
    <property type="match status" value="1"/>
</dbReference>
<keyword evidence="4" id="KW-0677">Repeat</keyword>
<dbReference type="GO" id="GO:0007601">
    <property type="term" value="P:visual perception"/>
    <property type="evidence" value="ECO:0007669"/>
    <property type="project" value="TreeGrafter"/>
</dbReference>
<dbReference type="PANTHER" id="PTHR11818">
    <property type="entry name" value="BETA/GAMMA CRYSTALLIN"/>
    <property type="match status" value="1"/>
</dbReference>
<dbReference type="SMART" id="SM00247">
    <property type="entry name" value="XTALbg"/>
    <property type="match status" value="2"/>
</dbReference>
<keyword evidence="3" id="KW-0273">Eye lens protein</keyword>
<comment type="caution">
    <text evidence="6">The sequence shown here is derived from an EMBL/GenBank/DDBJ whole genome shotgun (WGS) entry which is preliminary data.</text>
</comment>
<organism evidence="6 7">
    <name type="scientific">Pleurodeles waltl</name>
    <name type="common">Iberian ribbed newt</name>
    <dbReference type="NCBI Taxonomy" id="8319"/>
    <lineage>
        <taxon>Eukaryota</taxon>
        <taxon>Metazoa</taxon>
        <taxon>Chordata</taxon>
        <taxon>Craniata</taxon>
        <taxon>Vertebrata</taxon>
        <taxon>Euteleostomi</taxon>
        <taxon>Amphibia</taxon>
        <taxon>Batrachia</taxon>
        <taxon>Caudata</taxon>
        <taxon>Salamandroidea</taxon>
        <taxon>Salamandridae</taxon>
        <taxon>Pleurodelinae</taxon>
        <taxon>Pleurodeles</taxon>
    </lineage>
</organism>
<accession>A0AAV7UDL2</accession>
<proteinExistence type="inferred from homology"/>
<dbReference type="Proteomes" id="UP001066276">
    <property type="component" value="Chromosome 3_1"/>
</dbReference>
<feature type="domain" description="Beta/gamma crystallin 'Greek key'" evidence="5">
    <location>
        <begin position="87"/>
        <end position="129"/>
    </location>
</feature>
<evidence type="ECO:0000313" key="6">
    <source>
        <dbReference type="EMBL" id="KAJ1186766.1"/>
    </source>
</evidence>
<dbReference type="AlphaFoldDB" id="A0AAV7UDL2"/>